<dbReference type="Gene3D" id="3.20.20.450">
    <property type="entry name" value="EAL domain"/>
    <property type="match status" value="1"/>
</dbReference>
<dbReference type="Gene3D" id="3.30.450.20">
    <property type="entry name" value="PAS domain"/>
    <property type="match status" value="1"/>
</dbReference>
<dbReference type="Proteomes" id="UP000469523">
    <property type="component" value="Unassembled WGS sequence"/>
</dbReference>
<feature type="domain" description="EAL" evidence="4">
    <location>
        <begin position="413"/>
        <end position="667"/>
    </location>
</feature>
<dbReference type="InterPro" id="IPR000014">
    <property type="entry name" value="PAS"/>
</dbReference>
<dbReference type="PROSITE" id="PS50113">
    <property type="entry name" value="PAC"/>
    <property type="match status" value="1"/>
</dbReference>
<evidence type="ECO:0000313" key="7">
    <source>
        <dbReference type="Proteomes" id="UP000469523"/>
    </source>
</evidence>
<dbReference type="NCBIfam" id="TIGR00229">
    <property type="entry name" value="sensory_box"/>
    <property type="match status" value="1"/>
</dbReference>
<feature type="domain" description="PAC" evidence="3">
    <location>
        <begin position="183"/>
        <end position="239"/>
    </location>
</feature>
<dbReference type="InterPro" id="IPR052155">
    <property type="entry name" value="Biofilm_reg_signaling"/>
</dbReference>
<keyword evidence="1" id="KW-1133">Transmembrane helix</keyword>
<proteinExistence type="predicted"/>
<reference evidence="6 7" key="1">
    <citation type="submission" date="2019-09" db="EMBL/GenBank/DDBJ databases">
        <title>In-depth cultivation of the pig gut microbiome towards novel bacterial diversity and tailored functional studies.</title>
        <authorList>
            <person name="Wylensek D."/>
            <person name="Hitch T.C.A."/>
            <person name="Clavel T."/>
        </authorList>
    </citation>
    <scope>NUCLEOTIDE SEQUENCE [LARGE SCALE GENOMIC DNA]</scope>
    <source>
        <strain evidence="6 7">WCA3-693-APC-4?</strain>
    </source>
</reference>
<dbReference type="SMART" id="SM00267">
    <property type="entry name" value="GGDEF"/>
    <property type="match status" value="1"/>
</dbReference>
<dbReference type="Pfam" id="PF00563">
    <property type="entry name" value="EAL"/>
    <property type="match status" value="1"/>
</dbReference>
<dbReference type="InterPro" id="IPR000160">
    <property type="entry name" value="GGDEF_dom"/>
</dbReference>
<evidence type="ECO:0000259" key="4">
    <source>
        <dbReference type="PROSITE" id="PS50883"/>
    </source>
</evidence>
<protein>
    <submittedName>
        <fullName evidence="6">EAL domain-containing protein</fullName>
    </submittedName>
</protein>
<dbReference type="InterPro" id="IPR035965">
    <property type="entry name" value="PAS-like_dom_sf"/>
</dbReference>
<evidence type="ECO:0000259" key="2">
    <source>
        <dbReference type="PROSITE" id="PS50112"/>
    </source>
</evidence>
<gene>
    <name evidence="6" type="ORF">FYJ83_01850</name>
</gene>
<evidence type="ECO:0000259" key="3">
    <source>
        <dbReference type="PROSITE" id="PS50113"/>
    </source>
</evidence>
<dbReference type="CDD" id="cd01949">
    <property type="entry name" value="GGDEF"/>
    <property type="match status" value="1"/>
</dbReference>
<feature type="transmembrane region" description="Helical" evidence="1">
    <location>
        <begin position="21"/>
        <end position="42"/>
    </location>
</feature>
<dbReference type="AlphaFoldDB" id="A0A6N7XWN3"/>
<dbReference type="InterPro" id="IPR035919">
    <property type="entry name" value="EAL_sf"/>
</dbReference>
<dbReference type="PANTHER" id="PTHR44757">
    <property type="entry name" value="DIGUANYLATE CYCLASE DGCP"/>
    <property type="match status" value="1"/>
</dbReference>
<dbReference type="Pfam" id="PF00990">
    <property type="entry name" value="GGDEF"/>
    <property type="match status" value="1"/>
</dbReference>
<dbReference type="Gene3D" id="3.30.70.270">
    <property type="match status" value="1"/>
</dbReference>
<sequence>MEIDEKDILNLKYLSPKKESLRVSIIYLILSFIGMYLSYLFLYKNNKLETYNSVQFYNSLGFIIITDIIIYFSIYKRLNKIKDISSVLHKNMDKLSVAKKDLVDMEGKLNKEKTLSDSILKNSTLVIFTWDLEGRITSFNPYGEEITGYKEDELIGESWIDLFLQEEEKPKVENLIKYIKTGKSLKNSIGDIWTSKEGRILEFIWTDCPVYDENKNVVEIISFGTDITEQKNLVKKLKDLAYFDSMTGLPNKSMFKIEGERLIEEAKEKDIKLSLLSIDIDDFKQINDALGHDLGDELLIHISSVLEEFKGVDNYLYKLSEDEYAIILYDIKDHKDVQLKTERILQEIQKPWCINREEFIVSASVGIAIYPRDGSNFSQMTRSSNMAMQHMKNKGKNGYTFYENKMGKRILENAFMVNQIRKAIEKEQFSLHYQPIIDIESNTIYGAEALIRWFHPERGYIPPMDYIPLIEETGQIFDITSLVLQIGFKQKMIWNEKGYSNLKLSLNISSKSLVNRNINDEIEGLLKRYNIKPNEIILEITETSFMDNIDNSINVLTKLEKSGIGISLDDFGTGYSSLAQLKRLPVHNVKMDREFIRTMKRHSEEEVIVKSIIELAHTLGLKITAEGIETEEQKNILLEGRCDYGQGYYLSKPVEASSFEGILLNYKKVTSYE</sequence>
<accession>A0A6N7XWN3</accession>
<dbReference type="SUPFAM" id="SSF55785">
    <property type="entry name" value="PYP-like sensor domain (PAS domain)"/>
    <property type="match status" value="1"/>
</dbReference>
<dbReference type="PROSITE" id="PS50887">
    <property type="entry name" value="GGDEF"/>
    <property type="match status" value="1"/>
</dbReference>
<dbReference type="CDD" id="cd00130">
    <property type="entry name" value="PAS"/>
    <property type="match status" value="1"/>
</dbReference>
<dbReference type="InterPro" id="IPR000700">
    <property type="entry name" value="PAS-assoc_C"/>
</dbReference>
<dbReference type="NCBIfam" id="TIGR00254">
    <property type="entry name" value="GGDEF"/>
    <property type="match status" value="1"/>
</dbReference>
<feature type="domain" description="PAS" evidence="2">
    <location>
        <begin position="112"/>
        <end position="183"/>
    </location>
</feature>
<dbReference type="PROSITE" id="PS50112">
    <property type="entry name" value="PAS"/>
    <property type="match status" value="1"/>
</dbReference>
<keyword evidence="7" id="KW-1185">Reference proteome</keyword>
<evidence type="ECO:0000313" key="6">
    <source>
        <dbReference type="EMBL" id="MSU00210.1"/>
    </source>
</evidence>
<dbReference type="CDD" id="cd01948">
    <property type="entry name" value="EAL"/>
    <property type="match status" value="1"/>
</dbReference>
<evidence type="ECO:0000256" key="1">
    <source>
        <dbReference type="SAM" id="Phobius"/>
    </source>
</evidence>
<dbReference type="SMART" id="SM00091">
    <property type="entry name" value="PAS"/>
    <property type="match status" value="1"/>
</dbReference>
<dbReference type="PANTHER" id="PTHR44757:SF2">
    <property type="entry name" value="BIOFILM ARCHITECTURE MAINTENANCE PROTEIN MBAA"/>
    <property type="match status" value="1"/>
</dbReference>
<dbReference type="SMART" id="SM00052">
    <property type="entry name" value="EAL"/>
    <property type="match status" value="1"/>
</dbReference>
<dbReference type="RefSeq" id="WP_154438519.1">
    <property type="nucleotide sequence ID" value="NZ_VUNQ01000002.1"/>
</dbReference>
<organism evidence="6 7">
    <name type="scientific">Tissierella pigra</name>
    <dbReference type="NCBI Taxonomy" id="2607614"/>
    <lineage>
        <taxon>Bacteria</taxon>
        <taxon>Bacillati</taxon>
        <taxon>Bacillota</taxon>
        <taxon>Tissierellia</taxon>
        <taxon>Tissierellales</taxon>
        <taxon>Tissierellaceae</taxon>
        <taxon>Tissierella</taxon>
    </lineage>
</organism>
<name>A0A6N7XWN3_9FIRM</name>
<dbReference type="EMBL" id="VUNQ01000002">
    <property type="protein sequence ID" value="MSU00210.1"/>
    <property type="molecule type" value="Genomic_DNA"/>
</dbReference>
<feature type="domain" description="GGDEF" evidence="5">
    <location>
        <begin position="271"/>
        <end position="404"/>
    </location>
</feature>
<dbReference type="InterPro" id="IPR043128">
    <property type="entry name" value="Rev_trsase/Diguanyl_cyclase"/>
</dbReference>
<comment type="caution">
    <text evidence="6">The sequence shown here is derived from an EMBL/GenBank/DDBJ whole genome shotgun (WGS) entry which is preliminary data.</text>
</comment>
<evidence type="ECO:0000259" key="5">
    <source>
        <dbReference type="PROSITE" id="PS50887"/>
    </source>
</evidence>
<dbReference type="SUPFAM" id="SSF55073">
    <property type="entry name" value="Nucleotide cyclase"/>
    <property type="match status" value="1"/>
</dbReference>
<dbReference type="PROSITE" id="PS50883">
    <property type="entry name" value="EAL"/>
    <property type="match status" value="1"/>
</dbReference>
<dbReference type="Pfam" id="PF13426">
    <property type="entry name" value="PAS_9"/>
    <property type="match status" value="1"/>
</dbReference>
<dbReference type="SUPFAM" id="SSF141868">
    <property type="entry name" value="EAL domain-like"/>
    <property type="match status" value="1"/>
</dbReference>
<keyword evidence="1" id="KW-0472">Membrane</keyword>
<dbReference type="InterPro" id="IPR001633">
    <property type="entry name" value="EAL_dom"/>
</dbReference>
<dbReference type="InterPro" id="IPR029787">
    <property type="entry name" value="Nucleotide_cyclase"/>
</dbReference>
<keyword evidence="1" id="KW-0812">Transmembrane</keyword>
<feature type="transmembrane region" description="Helical" evidence="1">
    <location>
        <begin position="54"/>
        <end position="74"/>
    </location>
</feature>